<sequence length="524" mass="56734">MFAILSAHLLGASRVIAVDRVPSRLKKAKQHQAEVINFEEEDPVEAIRELTGGIGVDRAIDAVGVDAVAPQSGPASPKGQQQREQFQREQNQIAPKTSPQGDQWVPGDAPSQVLRWAVDALAKAGTLSIIGVYPPQDQTFPIGEAMNKNLSILMGNCNHRKYIPELLRLVQSGRVTVDDVVSQVEPLTAVLDAYKQFDQRESGSRRIMRAIIYRDYGDASLLKPANRPVPDSAGDEILIRVVAAGVNPIDARLRQGEMKGLLPGGFPRIPGYDVAGIVEAADAGGRFAQGDRVIAFLDHLYGGGYAEFASCGVDAAVQMPESMSFEHAAALPLAGSTALQSLTDHGHLQPQERVLINGASGGVGSFAVQIAIANQAHVTAVASGPHENFVRSLGADDFIDYQQEDFTKRDDTWDVIFDAAGKRSFSEVKPVLSPKGRYVSTEPSLRGLVVSLLTWPLDQQGRVMLARSRKEDLNELLHLYESGRLQVTVAETFPLEKAADAHRRIEEDSFCGKLVLAVSPMQPS</sequence>
<accession>A0ABP0J3S8</accession>
<dbReference type="Gene3D" id="3.90.180.10">
    <property type="entry name" value="Medium-chain alcohol dehydrogenases, catalytic domain"/>
    <property type="match status" value="2"/>
</dbReference>
<dbReference type="Pfam" id="PF08240">
    <property type="entry name" value="ADH_N"/>
    <property type="match status" value="1"/>
</dbReference>
<dbReference type="EMBL" id="CAXAMM010005890">
    <property type="protein sequence ID" value="CAK9009012.1"/>
    <property type="molecule type" value="Genomic_DNA"/>
</dbReference>
<proteinExistence type="predicted"/>
<dbReference type="SUPFAM" id="SSF51735">
    <property type="entry name" value="NAD(P)-binding Rossmann-fold domains"/>
    <property type="match status" value="2"/>
</dbReference>
<protein>
    <submittedName>
        <fullName evidence="3">Chloroplastic (CeQORH)</fullName>
    </submittedName>
</protein>
<dbReference type="Proteomes" id="UP001642464">
    <property type="component" value="Unassembled WGS sequence"/>
</dbReference>
<dbReference type="CDD" id="cd08267">
    <property type="entry name" value="MDR1"/>
    <property type="match status" value="1"/>
</dbReference>
<gene>
    <name evidence="3" type="ORF">SCF082_LOCUS10110</name>
</gene>
<dbReference type="Pfam" id="PF00107">
    <property type="entry name" value="ADH_zinc_N"/>
    <property type="match status" value="1"/>
</dbReference>
<dbReference type="PANTHER" id="PTHR44013">
    <property type="entry name" value="ZINC-TYPE ALCOHOL DEHYDROGENASE-LIKE PROTEIN C16A3.02C"/>
    <property type="match status" value="1"/>
</dbReference>
<dbReference type="Gene3D" id="3.40.50.720">
    <property type="entry name" value="NAD(P)-binding Rossmann-like Domain"/>
    <property type="match status" value="3"/>
</dbReference>
<organism evidence="3 4">
    <name type="scientific">Durusdinium trenchii</name>
    <dbReference type="NCBI Taxonomy" id="1381693"/>
    <lineage>
        <taxon>Eukaryota</taxon>
        <taxon>Sar</taxon>
        <taxon>Alveolata</taxon>
        <taxon>Dinophyceae</taxon>
        <taxon>Suessiales</taxon>
        <taxon>Symbiodiniaceae</taxon>
        <taxon>Durusdinium</taxon>
    </lineage>
</organism>
<evidence type="ECO:0000259" key="2">
    <source>
        <dbReference type="SMART" id="SM00829"/>
    </source>
</evidence>
<evidence type="ECO:0000256" key="1">
    <source>
        <dbReference type="SAM" id="MobiDB-lite"/>
    </source>
</evidence>
<dbReference type="InterPro" id="IPR036291">
    <property type="entry name" value="NAD(P)-bd_dom_sf"/>
</dbReference>
<dbReference type="InterPro" id="IPR052733">
    <property type="entry name" value="Chloroplast_QOR"/>
</dbReference>
<feature type="compositionally biased region" description="Low complexity" evidence="1">
    <location>
        <begin position="80"/>
        <end position="92"/>
    </location>
</feature>
<dbReference type="InterPro" id="IPR013149">
    <property type="entry name" value="ADH-like_C"/>
</dbReference>
<comment type="caution">
    <text evidence="3">The sequence shown here is derived from an EMBL/GenBank/DDBJ whole genome shotgun (WGS) entry which is preliminary data.</text>
</comment>
<name>A0ABP0J3S8_9DINO</name>
<dbReference type="InterPro" id="IPR020843">
    <property type="entry name" value="ER"/>
</dbReference>
<dbReference type="SUPFAM" id="SSF50129">
    <property type="entry name" value="GroES-like"/>
    <property type="match status" value="1"/>
</dbReference>
<dbReference type="InterPro" id="IPR013154">
    <property type="entry name" value="ADH-like_N"/>
</dbReference>
<reference evidence="3 4" key="1">
    <citation type="submission" date="2024-02" db="EMBL/GenBank/DDBJ databases">
        <authorList>
            <person name="Chen Y."/>
            <person name="Shah S."/>
            <person name="Dougan E. K."/>
            <person name="Thang M."/>
            <person name="Chan C."/>
        </authorList>
    </citation>
    <scope>NUCLEOTIDE SEQUENCE [LARGE SCALE GENOMIC DNA]</scope>
</reference>
<dbReference type="Pfam" id="PF13602">
    <property type="entry name" value="ADH_zinc_N_2"/>
    <property type="match status" value="1"/>
</dbReference>
<feature type="region of interest" description="Disordered" evidence="1">
    <location>
        <begin position="68"/>
        <end position="108"/>
    </location>
</feature>
<dbReference type="InterPro" id="IPR011032">
    <property type="entry name" value="GroES-like_sf"/>
</dbReference>
<evidence type="ECO:0000313" key="4">
    <source>
        <dbReference type="Proteomes" id="UP001642464"/>
    </source>
</evidence>
<feature type="domain" description="Enoyl reductase (ER)" evidence="2">
    <location>
        <begin position="217"/>
        <end position="516"/>
    </location>
</feature>
<dbReference type="PANTHER" id="PTHR44013:SF1">
    <property type="entry name" value="ZINC-TYPE ALCOHOL DEHYDROGENASE-LIKE PROTEIN C16A3.02C"/>
    <property type="match status" value="1"/>
</dbReference>
<evidence type="ECO:0000313" key="3">
    <source>
        <dbReference type="EMBL" id="CAK9009012.1"/>
    </source>
</evidence>
<keyword evidence="4" id="KW-1185">Reference proteome</keyword>
<dbReference type="SMART" id="SM00829">
    <property type="entry name" value="PKS_ER"/>
    <property type="match status" value="1"/>
</dbReference>